<gene>
    <name evidence="1" type="ORF">JD292_06530</name>
</gene>
<dbReference type="PROSITE" id="PS51257">
    <property type="entry name" value="PROKAR_LIPOPROTEIN"/>
    <property type="match status" value="1"/>
</dbReference>
<evidence type="ECO:0008006" key="3">
    <source>
        <dbReference type="Google" id="ProtNLM"/>
    </source>
</evidence>
<comment type="caution">
    <text evidence="1">The sequence shown here is derived from an EMBL/GenBank/DDBJ whole genome shotgun (WGS) entry which is preliminary data.</text>
</comment>
<dbReference type="EMBL" id="JAEHOI010000005">
    <property type="protein sequence ID" value="MBK0421727.1"/>
    <property type="molecule type" value="Genomic_DNA"/>
</dbReference>
<dbReference type="Proteomes" id="UP000618733">
    <property type="component" value="Unassembled WGS sequence"/>
</dbReference>
<reference evidence="1" key="1">
    <citation type="submission" date="2020-12" db="EMBL/GenBank/DDBJ databases">
        <title>Leucobacter sp. CAS2, isolated from Chromium sludge.</title>
        <authorList>
            <person name="Xu Z."/>
        </authorList>
    </citation>
    <scope>NUCLEOTIDE SEQUENCE</scope>
    <source>
        <strain evidence="1">CSA2</strain>
    </source>
</reference>
<accession>A0A934UY65</accession>
<evidence type="ECO:0000313" key="2">
    <source>
        <dbReference type="Proteomes" id="UP000618733"/>
    </source>
</evidence>
<dbReference type="AlphaFoldDB" id="A0A934UY65"/>
<keyword evidence="2" id="KW-1185">Reference proteome</keyword>
<proteinExistence type="predicted"/>
<protein>
    <recommendedName>
        <fullName evidence="3">Lipoprotein</fullName>
    </recommendedName>
</protein>
<name>A0A934UY65_9MICO</name>
<organism evidence="1 2">
    <name type="scientific">Leucobacter edaphi</name>
    <dbReference type="NCBI Taxonomy" id="2796472"/>
    <lineage>
        <taxon>Bacteria</taxon>
        <taxon>Bacillati</taxon>
        <taxon>Actinomycetota</taxon>
        <taxon>Actinomycetes</taxon>
        <taxon>Micrococcales</taxon>
        <taxon>Microbacteriaceae</taxon>
        <taxon>Leucobacter</taxon>
    </lineage>
</organism>
<dbReference type="RefSeq" id="WP_200131924.1">
    <property type="nucleotide sequence ID" value="NZ_JAEHOI010000005.1"/>
</dbReference>
<evidence type="ECO:0000313" key="1">
    <source>
        <dbReference type="EMBL" id="MBK0421727.1"/>
    </source>
</evidence>
<sequence length="183" mass="19940">MEILAKWVLPLALVGTLFTTGCTIQGKPEMHSSQDSDKPGQQVNPGLTWQKAKSDTQETEQQIADLIPKELVESVKQQSVGMLFQCSNGQHQWGGGTIVNLRQDSDFPAAIRTLEKHYQTAGGGYSVKVGDDAFGYLQLTLTTSRDDGEAYLVSTGLEKNQLNIDSRSPCFTLPEGVYPGGDF</sequence>